<feature type="domain" description="DhaL" evidence="17">
    <location>
        <begin position="356"/>
        <end position="565"/>
    </location>
</feature>
<evidence type="ECO:0000256" key="4">
    <source>
        <dbReference type="ARBA" id="ARBA00018932"/>
    </source>
</evidence>
<dbReference type="Gene3D" id="3.30.1180.20">
    <property type="entry name" value="Dihydroxyacetone kinase, domain 2"/>
    <property type="match status" value="1"/>
</dbReference>
<organism evidence="19 20">
    <name type="scientific">Clunio marinus</name>
    <dbReference type="NCBI Taxonomy" id="568069"/>
    <lineage>
        <taxon>Eukaryota</taxon>
        <taxon>Metazoa</taxon>
        <taxon>Ecdysozoa</taxon>
        <taxon>Arthropoda</taxon>
        <taxon>Hexapoda</taxon>
        <taxon>Insecta</taxon>
        <taxon>Pterygota</taxon>
        <taxon>Neoptera</taxon>
        <taxon>Endopterygota</taxon>
        <taxon>Diptera</taxon>
        <taxon>Nematocera</taxon>
        <taxon>Chironomoidea</taxon>
        <taxon>Chironomidae</taxon>
        <taxon>Clunio</taxon>
    </lineage>
</organism>
<evidence type="ECO:0000256" key="12">
    <source>
        <dbReference type="ARBA" id="ARBA00046681"/>
    </source>
</evidence>
<dbReference type="InterPro" id="IPR004006">
    <property type="entry name" value="DhaK_dom"/>
</dbReference>
<dbReference type="InterPro" id="IPR036117">
    <property type="entry name" value="DhaL_dom_sf"/>
</dbReference>
<dbReference type="EC" id="2.7.1.29" evidence="1"/>
<evidence type="ECO:0000313" key="20">
    <source>
        <dbReference type="Proteomes" id="UP000183832"/>
    </source>
</evidence>
<evidence type="ECO:0000256" key="13">
    <source>
        <dbReference type="ARBA" id="ARBA00047974"/>
    </source>
</evidence>
<name>A0A1J1IFD4_9DIPT</name>
<dbReference type="SUPFAM" id="SSF82549">
    <property type="entry name" value="DAK1/DegV-like"/>
    <property type="match status" value="1"/>
</dbReference>
<evidence type="ECO:0000259" key="18">
    <source>
        <dbReference type="PROSITE" id="PS51481"/>
    </source>
</evidence>
<evidence type="ECO:0000256" key="9">
    <source>
        <dbReference type="ARBA" id="ARBA00023285"/>
    </source>
</evidence>
<keyword evidence="7" id="KW-0418">Kinase</keyword>
<dbReference type="InterPro" id="IPR004007">
    <property type="entry name" value="DhaL_dom"/>
</dbReference>
<dbReference type="SUPFAM" id="SSF101473">
    <property type="entry name" value="DhaL-like"/>
    <property type="match status" value="1"/>
</dbReference>
<proteinExistence type="predicted"/>
<dbReference type="FunFam" id="1.25.40.340:FF:000002">
    <property type="entry name" value="Dihydroxyacetone kinase, L subunit"/>
    <property type="match status" value="1"/>
</dbReference>
<dbReference type="OrthoDB" id="1724672at2759"/>
<evidence type="ECO:0000256" key="7">
    <source>
        <dbReference type="ARBA" id="ARBA00022777"/>
    </source>
</evidence>
<evidence type="ECO:0000256" key="5">
    <source>
        <dbReference type="ARBA" id="ARBA00022679"/>
    </source>
</evidence>
<keyword evidence="8" id="KW-0067">ATP-binding</keyword>
<dbReference type="GO" id="GO:0034012">
    <property type="term" value="F:FAD-AMP lyase (cyclizing) activity"/>
    <property type="evidence" value="ECO:0007669"/>
    <property type="project" value="UniProtKB-EC"/>
</dbReference>
<dbReference type="InterPro" id="IPR050861">
    <property type="entry name" value="Dihydroxyacetone_Kinase"/>
</dbReference>
<reference evidence="19 20" key="1">
    <citation type="submission" date="2015-04" db="EMBL/GenBank/DDBJ databases">
        <authorList>
            <person name="Syromyatnikov M.Y."/>
            <person name="Popov V.N."/>
        </authorList>
    </citation>
    <scope>NUCLEOTIDE SEQUENCE [LARGE SCALE GENOMIC DNA]</scope>
</reference>
<dbReference type="GO" id="GO:0004371">
    <property type="term" value="F:glycerone kinase activity"/>
    <property type="evidence" value="ECO:0007669"/>
    <property type="project" value="UniProtKB-EC"/>
</dbReference>
<dbReference type="Proteomes" id="UP000183832">
    <property type="component" value="Unassembled WGS sequence"/>
</dbReference>
<evidence type="ECO:0000256" key="6">
    <source>
        <dbReference type="ARBA" id="ARBA00022741"/>
    </source>
</evidence>
<keyword evidence="20" id="KW-1185">Reference proteome</keyword>
<protein>
    <recommendedName>
        <fullName evidence="4">Triokinase/FMN cyclase</fullName>
        <ecNumber evidence="2">2.7.1.28</ecNumber>
        <ecNumber evidence="1">2.7.1.29</ecNumber>
        <ecNumber evidence="3">4.6.1.15</ecNumber>
    </recommendedName>
    <alternativeName>
        <fullName evidence="10">Bifunctional ATP-dependent dihydroxyacetone kinase/FAD-AMP lyase (cyclizing)</fullName>
    </alternativeName>
</protein>
<comment type="catalytic activity">
    <reaction evidence="14">
        <text>FAD = riboflavin cyclic-4',5'-phosphate + AMP + H(+)</text>
        <dbReference type="Rhea" id="RHEA:13729"/>
        <dbReference type="ChEBI" id="CHEBI:15378"/>
        <dbReference type="ChEBI" id="CHEBI:57692"/>
        <dbReference type="ChEBI" id="CHEBI:76202"/>
        <dbReference type="ChEBI" id="CHEBI:456215"/>
        <dbReference type="EC" id="4.6.1.15"/>
    </reaction>
</comment>
<evidence type="ECO:0000256" key="2">
    <source>
        <dbReference type="ARBA" id="ARBA00012110"/>
    </source>
</evidence>
<evidence type="ECO:0000313" key="19">
    <source>
        <dbReference type="EMBL" id="CRK97710.1"/>
    </source>
</evidence>
<gene>
    <name evidence="19" type="primary">FAD-AMP lyase (cyclizing)</name>
    <name evidence="19" type="ORF">CLUMA_CG011090</name>
</gene>
<keyword evidence="6" id="KW-0547">Nucleotide-binding</keyword>
<dbReference type="STRING" id="568069.A0A1J1IFD4"/>
<comment type="catalytic activity">
    <reaction evidence="15">
        <text>dihydroxyacetone + ATP = dihydroxyacetone phosphate + ADP + H(+)</text>
        <dbReference type="Rhea" id="RHEA:15773"/>
        <dbReference type="ChEBI" id="CHEBI:15378"/>
        <dbReference type="ChEBI" id="CHEBI:16016"/>
        <dbReference type="ChEBI" id="CHEBI:30616"/>
        <dbReference type="ChEBI" id="CHEBI:57642"/>
        <dbReference type="ChEBI" id="CHEBI:456216"/>
        <dbReference type="EC" id="2.7.1.29"/>
    </reaction>
</comment>
<dbReference type="Gene3D" id="1.25.40.340">
    <property type="match status" value="1"/>
</dbReference>
<dbReference type="EC" id="4.6.1.15" evidence="3"/>
<sequence>MNSENGINLESSLLGFCMLNDFSCYKEHGILMRNDEDFLKRRNQVILISGGGAGHEPGPAFGFLGKGMLSSGVSGDIFTSPSVMSCLASILIINDPNREILFIINNYTGDRLNFGLAIEMAKNIHNYQHIKLLIVDDDCSIDNPSQSTGRRGLAGISLINKIAGAMNEKGSRLNEIHDFCLRLLEKRWIRTIGYSFHHDKSSSILSDIEIGYGIHGEAGSIKIEKEKSFKPIIGIMKEKLRLNDVKSDAVILFNNLGGASEFIFNHFVKEFTEVIEGLSSLRVVRIYAGKFLTSLSKEALSVTLLEVHDLKLIEYLDLPVNVPCSYLFQPFTLQKLHLKVFPMPQGIKFITNDNNKVTANILTSICEAVLDIKEYLNELDSEFGDGDTGTTLSRGAEALLKELQSHRLNVCDPHEMLLQISTILMSSMGGTSGAIFSIYFQYASKAFVSFKKHSIECWMESLLLGIDGIMKHGKSRVGDRTLLDSLYAGLLEMKSSLESSKDLKILSKVFAMGCEKGTNSTRDMPPRSGRAAYTQGNTQNGKDFKGKYPDPGAFDVQIISKTISDTFSL</sequence>
<evidence type="ECO:0000256" key="15">
    <source>
        <dbReference type="ARBA" id="ARBA00048898"/>
    </source>
</evidence>
<evidence type="ECO:0000256" key="1">
    <source>
        <dbReference type="ARBA" id="ARBA00012107"/>
    </source>
</evidence>
<dbReference type="PROSITE" id="PS51480">
    <property type="entry name" value="DHAL"/>
    <property type="match status" value="1"/>
</dbReference>
<dbReference type="GO" id="GO:0050354">
    <property type="term" value="F:triokinase activity"/>
    <property type="evidence" value="ECO:0007669"/>
    <property type="project" value="UniProtKB-EC"/>
</dbReference>
<dbReference type="Gene3D" id="3.40.50.10440">
    <property type="entry name" value="Dihydroxyacetone kinase, domain 1"/>
    <property type="match status" value="1"/>
</dbReference>
<evidence type="ECO:0000256" key="8">
    <source>
        <dbReference type="ARBA" id="ARBA00022840"/>
    </source>
</evidence>
<dbReference type="GO" id="GO:0005524">
    <property type="term" value="F:ATP binding"/>
    <property type="evidence" value="ECO:0007669"/>
    <property type="project" value="UniProtKB-KW"/>
</dbReference>
<dbReference type="PROSITE" id="PS51481">
    <property type="entry name" value="DHAK"/>
    <property type="match status" value="1"/>
</dbReference>
<dbReference type="PANTHER" id="PTHR28629">
    <property type="entry name" value="TRIOKINASE/FMN CYCLASE"/>
    <property type="match status" value="1"/>
</dbReference>
<dbReference type="EC" id="2.7.1.28" evidence="2"/>
<evidence type="ECO:0000256" key="10">
    <source>
        <dbReference type="ARBA" id="ARBA00032426"/>
    </source>
</evidence>
<keyword evidence="9" id="KW-0170">Cobalt</keyword>
<comment type="catalytic activity">
    <reaction evidence="13">
        <text>D-glyceraldehyde + ATP = D-glyceraldehyde 3-phosphate + ADP + H(+)</text>
        <dbReference type="Rhea" id="RHEA:13941"/>
        <dbReference type="ChEBI" id="CHEBI:15378"/>
        <dbReference type="ChEBI" id="CHEBI:17378"/>
        <dbReference type="ChEBI" id="CHEBI:30616"/>
        <dbReference type="ChEBI" id="CHEBI:59776"/>
        <dbReference type="ChEBI" id="CHEBI:456216"/>
        <dbReference type="EC" id="2.7.1.28"/>
    </reaction>
</comment>
<keyword evidence="5" id="KW-0808">Transferase</keyword>
<feature type="domain" description="DhaK" evidence="18">
    <location>
        <begin position="4"/>
        <end position="325"/>
    </location>
</feature>
<comment type="function">
    <text evidence="11">Catalyzes both the phosphorylation of dihydroxyacetone and of glyceraldehyde, and the splitting of ribonucleoside diphosphate-X compounds among which FAD is the best substrate. Represses IFIH1-mediated cellular antiviral response.</text>
</comment>
<evidence type="ECO:0000256" key="11">
    <source>
        <dbReference type="ARBA" id="ARBA00045490"/>
    </source>
</evidence>
<dbReference type="PANTHER" id="PTHR28629:SF4">
    <property type="entry name" value="TRIOKINASE_FMN CYCLASE"/>
    <property type="match status" value="1"/>
</dbReference>
<comment type="subunit">
    <text evidence="12">Homodimer. Interacts with IFIH1 (via the CARD domains), the interaction is inhibited by viral infection.</text>
</comment>
<feature type="region of interest" description="Disordered" evidence="16">
    <location>
        <begin position="517"/>
        <end position="546"/>
    </location>
</feature>
<dbReference type="FunFam" id="3.40.50.10440:FF:000001">
    <property type="entry name" value="Dihydroxyacetone kinase, DhaK subunit"/>
    <property type="match status" value="1"/>
</dbReference>
<accession>A0A1J1IFD4</accession>
<dbReference type="GO" id="GO:0005829">
    <property type="term" value="C:cytosol"/>
    <property type="evidence" value="ECO:0007669"/>
    <property type="project" value="TreeGrafter"/>
</dbReference>
<dbReference type="Pfam" id="PF02733">
    <property type="entry name" value="Dak1"/>
    <property type="match status" value="1"/>
</dbReference>
<evidence type="ECO:0000256" key="14">
    <source>
        <dbReference type="ARBA" id="ARBA00048526"/>
    </source>
</evidence>
<dbReference type="SMART" id="SM01120">
    <property type="entry name" value="Dak2"/>
    <property type="match status" value="1"/>
</dbReference>
<dbReference type="Pfam" id="PF02734">
    <property type="entry name" value="Dak2"/>
    <property type="match status" value="1"/>
</dbReference>
<evidence type="ECO:0000256" key="16">
    <source>
        <dbReference type="SAM" id="MobiDB-lite"/>
    </source>
</evidence>
<dbReference type="GO" id="GO:0019563">
    <property type="term" value="P:glycerol catabolic process"/>
    <property type="evidence" value="ECO:0007669"/>
    <property type="project" value="TreeGrafter"/>
</dbReference>
<evidence type="ECO:0000259" key="17">
    <source>
        <dbReference type="PROSITE" id="PS51480"/>
    </source>
</evidence>
<dbReference type="EMBL" id="CVRI01000047">
    <property type="protein sequence ID" value="CRK97710.1"/>
    <property type="molecule type" value="Genomic_DNA"/>
</dbReference>
<evidence type="ECO:0000256" key="3">
    <source>
        <dbReference type="ARBA" id="ARBA00012578"/>
    </source>
</evidence>
<dbReference type="AlphaFoldDB" id="A0A1J1IFD4"/>